<dbReference type="InterPro" id="IPR035999">
    <property type="entry name" value="Sec7_dom_sf"/>
</dbReference>
<feature type="compositionally biased region" description="Basic and acidic residues" evidence="1">
    <location>
        <begin position="743"/>
        <end position="758"/>
    </location>
</feature>
<dbReference type="GO" id="GO:0005085">
    <property type="term" value="F:guanyl-nucleotide exchange factor activity"/>
    <property type="evidence" value="ECO:0007669"/>
    <property type="project" value="InterPro"/>
</dbReference>
<feature type="region of interest" description="Disordered" evidence="1">
    <location>
        <begin position="249"/>
        <end position="315"/>
    </location>
</feature>
<feature type="compositionally biased region" description="Polar residues" evidence="1">
    <location>
        <begin position="24"/>
        <end position="42"/>
    </location>
</feature>
<dbReference type="Gene3D" id="2.30.29.30">
    <property type="entry name" value="Pleckstrin-homology domain (PH domain)/Phosphotyrosine-binding domain (PTB)"/>
    <property type="match status" value="1"/>
</dbReference>
<feature type="compositionally biased region" description="Basic and acidic residues" evidence="1">
    <location>
        <begin position="1680"/>
        <end position="1691"/>
    </location>
</feature>
<dbReference type="EMBL" id="SRPS01000035">
    <property type="protein sequence ID" value="KAG5973321.1"/>
    <property type="molecule type" value="Genomic_DNA"/>
</dbReference>
<feature type="compositionally biased region" description="Polar residues" evidence="1">
    <location>
        <begin position="599"/>
        <end position="609"/>
    </location>
</feature>
<feature type="compositionally biased region" description="Polar residues" evidence="1">
    <location>
        <begin position="779"/>
        <end position="796"/>
    </location>
</feature>
<dbReference type="PANTHER" id="PTHR10663">
    <property type="entry name" value="GUANYL-NUCLEOTIDE EXCHANGE FACTOR"/>
    <property type="match status" value="1"/>
</dbReference>
<dbReference type="Gene3D" id="1.10.1000.11">
    <property type="entry name" value="Arf Nucleotide-binding Site Opener,domain 2"/>
    <property type="match status" value="1"/>
</dbReference>
<feature type="compositionally biased region" description="Acidic residues" evidence="1">
    <location>
        <begin position="1692"/>
        <end position="1703"/>
    </location>
</feature>
<evidence type="ECO:0000256" key="1">
    <source>
        <dbReference type="SAM" id="MobiDB-lite"/>
    </source>
</evidence>
<protein>
    <recommendedName>
        <fullName evidence="2">SEC7 domain-containing protein</fullName>
    </recommendedName>
</protein>
<accession>A0A9P7MX73</accession>
<feature type="compositionally biased region" description="Polar residues" evidence="1">
    <location>
        <begin position="292"/>
        <end position="307"/>
    </location>
</feature>
<feature type="region of interest" description="Disordered" evidence="1">
    <location>
        <begin position="60"/>
        <end position="99"/>
    </location>
</feature>
<dbReference type="InterPro" id="IPR000904">
    <property type="entry name" value="Sec7_dom"/>
</dbReference>
<dbReference type="SUPFAM" id="SSF50729">
    <property type="entry name" value="PH domain-like"/>
    <property type="match status" value="1"/>
</dbReference>
<feature type="region of interest" description="Disordered" evidence="1">
    <location>
        <begin position="908"/>
        <end position="927"/>
    </location>
</feature>
<feature type="compositionally biased region" description="Basic and acidic residues" evidence="1">
    <location>
        <begin position="1"/>
        <end position="10"/>
    </location>
</feature>
<dbReference type="Pfam" id="PF01369">
    <property type="entry name" value="Sec7"/>
    <property type="match status" value="1"/>
</dbReference>
<feature type="compositionally biased region" description="Acidic residues" evidence="1">
    <location>
        <begin position="461"/>
        <end position="471"/>
    </location>
</feature>
<feature type="region of interest" description="Disordered" evidence="1">
    <location>
        <begin position="1516"/>
        <end position="1553"/>
    </location>
</feature>
<feature type="region of interest" description="Disordered" evidence="1">
    <location>
        <begin position="340"/>
        <end position="440"/>
    </location>
</feature>
<feature type="compositionally biased region" description="Low complexity" evidence="1">
    <location>
        <begin position="1197"/>
        <end position="1208"/>
    </location>
</feature>
<feature type="compositionally biased region" description="Acidic residues" evidence="1">
    <location>
        <begin position="274"/>
        <end position="290"/>
    </location>
</feature>
<feature type="compositionally biased region" description="Basic and acidic residues" evidence="1">
    <location>
        <begin position="371"/>
        <end position="381"/>
    </location>
</feature>
<reference evidence="3" key="1">
    <citation type="journal article" date="2020" name="bioRxiv">
        <title>Whole genome comparisons of ergot fungi reveals the divergence and evolution of species within the genus Claviceps are the result of varying mechanisms driving genome evolution and host range expansion.</title>
        <authorList>
            <person name="Wyka S.A."/>
            <person name="Mondo S.J."/>
            <person name="Liu M."/>
            <person name="Dettman J."/>
            <person name="Nalam V."/>
            <person name="Broders K.D."/>
        </authorList>
    </citation>
    <scope>NUCLEOTIDE SEQUENCE</scope>
    <source>
        <strain evidence="3">CCC 1102</strain>
    </source>
</reference>
<feature type="compositionally biased region" description="Basic and acidic residues" evidence="1">
    <location>
        <begin position="67"/>
        <end position="81"/>
    </location>
</feature>
<dbReference type="OrthoDB" id="2157641at2759"/>
<proteinExistence type="predicted"/>
<dbReference type="Proteomes" id="UP000784919">
    <property type="component" value="Unassembled WGS sequence"/>
</dbReference>
<name>A0A9P7MX73_9HYPO</name>
<feature type="compositionally biased region" description="Polar residues" evidence="1">
    <location>
        <begin position="399"/>
        <end position="419"/>
    </location>
</feature>
<organism evidence="3 4">
    <name type="scientific">Claviceps arundinis</name>
    <dbReference type="NCBI Taxonomy" id="1623583"/>
    <lineage>
        <taxon>Eukaryota</taxon>
        <taxon>Fungi</taxon>
        <taxon>Dikarya</taxon>
        <taxon>Ascomycota</taxon>
        <taxon>Pezizomycotina</taxon>
        <taxon>Sordariomycetes</taxon>
        <taxon>Hypocreomycetidae</taxon>
        <taxon>Hypocreales</taxon>
        <taxon>Clavicipitaceae</taxon>
        <taxon>Claviceps</taxon>
    </lineage>
</organism>
<evidence type="ECO:0000259" key="2">
    <source>
        <dbReference type="PROSITE" id="PS50190"/>
    </source>
</evidence>
<feature type="region of interest" description="Disordered" evidence="1">
    <location>
        <begin position="584"/>
        <end position="710"/>
    </location>
</feature>
<feature type="domain" description="SEC7" evidence="2">
    <location>
        <begin position="930"/>
        <end position="1097"/>
    </location>
</feature>
<feature type="region of interest" description="Disordered" evidence="1">
    <location>
        <begin position="1197"/>
        <end position="1255"/>
    </location>
</feature>
<feature type="region of interest" description="Disordered" evidence="1">
    <location>
        <begin position="1101"/>
        <end position="1134"/>
    </location>
</feature>
<feature type="compositionally biased region" description="Low complexity" evidence="1">
    <location>
        <begin position="1221"/>
        <end position="1232"/>
    </location>
</feature>
<sequence>MQKADVRQVDEVSGDYNENGITGEVQTANASKRQAESRQQSRCSLLAPVMMLSTWFKLRASPPGRAEGTRRQQAPDERGARSEPQPQPAPRRVACVSTGAGTSTASASRAFSLPFRQRGLLAPALPASLSARSDRSCRSSASAFPTATPATPANLAPVSAAAAAAAASPLFSYSSVFAKLRRRCRYLIANESLLDVSTASLDANMAERHTTRNPRRDSHEISLSSRDVTRDSLVVNMLLSLDQFSFSQPSSPSSFEGHRGPGAPTATIARYDNDGAEDNLYDGEDYDDYADTQLSRTHNTESTTNSRTHYDSGRQHHWLQSSYNSDSEDVGNVHEFGKQTFAALPPSRGRRSNSNSGSSRLPISQFPQRNNKRDMSHRGQAHDQTPPPRNRHTRGGMHSSKSSSNASIDMGVSNASNHQRLGPKPARSASFDHEPPPSRLQQLQQLTLSASCQANFLGASIDDDDDDDDDYAAAPTPNVPSGPRREASGLHLAHPLQPPQPVGCLRPERRRSTSRSVKSSAGKSKKGAAAQSAWEMPFEELDSAPAPSVSYGKSKEPEVVVHTSTPAKERPGFFRRVFGASSFNKNSSPASSNNNGSSQTSDAQLSAAANRTAHAEHQQAAPPSRDVATVPSRDMTSSHSHHPPPLQKKSSSFFRRRKKSLIDDVPSVPATAEQIPPMPSWHSLAHHPQAKDDTLATASNTVSPSSSLRQVMSPFLRESSTGVGLTAMTLSTPVSEGKTLPRTKSDTHVEAEYKRDFSPDYDPSPHARIRRVQPEADTPSRTSKQTQKTLRHSNSFLDLDAASDNEDAADGGRKGGAKQHDFLSVSASASISVSPAASRSENDGDDRDATIRGKKNLLKQLVEDNRPSAQSMLGAHVDVIGRSTSFASASTEAGYQTAPSAAASVLADAADTPSPPASSPLDTIGSYKPLDEPEYILGEPTEDDRLKAQKIYDGGEDFIQKDKAAAWMGEQGPIRQRTLQAYMELYNFRDQSILGSLRRMCKRLVLKAETQQVDRILVAFSKRWCDCNPQHGFKATDVIHTICYSIMLLNTDLHVANIEQKMTRSQFIKNTMTTIKQAIAESTPSALAFVRPSILPEKNPMLAAESSSRSRRNSFRPPPRSDAHSSDREDDCGPLVKVSFHGTAKAWEEQVETVLKSIYTSIREERLPLFGGVESEKSLHPGPSQSSLSVFGALKRSPSVSSKTPSESQLSSRGRPVVDTASRTSASRWASKSRSRPGFGRTGLSSSRTSFDEGHSMWSPALSSATWSKHSLGRTQASMSQDSFASSMPRGDYQQSIGFANALSQAIIRDEDAQGLETAPSIMSADISSTQFLEDESLELAGPPWIKEGMVMHKHHLDGCGRRAKDRNWAEVFAVVQKGQISLFSFNASKSARQKSRSRNVGRPTGPVGGGNWQDNAVNLGTFTLRLTLASALPSPGYSRSRPHVWALSLPTGAVHLFQVGTPEIIREFVHTANYWSARLSSHPLVGGISNIEYGWSDAIVNNALVGAINESTTSLSLNPGGGGGVGSGRSSRPGSSAATHGRKNSTASGNVRASSFDHVSGAFTHNSGRGKLPGDRLHVAEWTPPTQSMRPSNASEAEQLAILIAYVKSIEKELQVHNRLRSPMLLAFTPRGQNATKAMGNWERRSAYLLREIVKFRTYVDCLQQAEARKTEIYKEREAVQRGMEGRAGGEEEEDGDETLRP</sequence>
<comment type="caution">
    <text evidence="3">The sequence shown here is derived from an EMBL/GenBank/DDBJ whole genome shotgun (WGS) entry which is preliminary data.</text>
</comment>
<feature type="compositionally biased region" description="Low complexity" evidence="1">
    <location>
        <begin position="514"/>
        <end position="533"/>
    </location>
</feature>
<feature type="region of interest" description="Disordered" evidence="1">
    <location>
        <begin position="730"/>
        <end position="849"/>
    </location>
</feature>
<feature type="compositionally biased region" description="Low complexity" evidence="1">
    <location>
        <begin position="824"/>
        <end position="839"/>
    </location>
</feature>
<dbReference type="InterPro" id="IPR023394">
    <property type="entry name" value="Sec7_C_sf"/>
</dbReference>
<dbReference type="PANTHER" id="PTHR10663:SF373">
    <property type="entry name" value="PH AND SEC7 DOMAIN-CONTAINING PROTEIN C11E3.11C"/>
    <property type="match status" value="1"/>
</dbReference>
<feature type="region of interest" description="Disordered" evidence="1">
    <location>
        <begin position="1394"/>
        <end position="1413"/>
    </location>
</feature>
<gene>
    <name evidence="3" type="ORF">E4U56_005108</name>
</gene>
<dbReference type="SMART" id="SM00222">
    <property type="entry name" value="Sec7"/>
    <property type="match status" value="1"/>
</dbReference>
<dbReference type="Pfam" id="PF15410">
    <property type="entry name" value="PH_9"/>
    <property type="match status" value="1"/>
</dbReference>
<feature type="region of interest" description="Disordered" evidence="1">
    <location>
        <begin position="1"/>
        <end position="42"/>
    </location>
</feature>
<evidence type="ECO:0000313" key="3">
    <source>
        <dbReference type="EMBL" id="KAG5973321.1"/>
    </source>
</evidence>
<feature type="compositionally biased region" description="Basic and acidic residues" evidence="1">
    <location>
        <begin position="810"/>
        <end position="821"/>
    </location>
</feature>
<dbReference type="GO" id="GO:0032012">
    <property type="term" value="P:regulation of ARF protein signal transduction"/>
    <property type="evidence" value="ECO:0007669"/>
    <property type="project" value="InterPro"/>
</dbReference>
<dbReference type="SUPFAM" id="SSF48425">
    <property type="entry name" value="Sec7 domain"/>
    <property type="match status" value="1"/>
</dbReference>
<feature type="region of interest" description="Disordered" evidence="1">
    <location>
        <begin position="458"/>
        <end position="567"/>
    </location>
</feature>
<feature type="compositionally biased region" description="Polar residues" evidence="1">
    <location>
        <begin position="696"/>
        <end position="710"/>
    </location>
</feature>
<feature type="region of interest" description="Disordered" evidence="1">
    <location>
        <begin position="1680"/>
        <end position="1703"/>
    </location>
</feature>
<dbReference type="PROSITE" id="PS50190">
    <property type="entry name" value="SEC7"/>
    <property type="match status" value="1"/>
</dbReference>
<evidence type="ECO:0000313" key="4">
    <source>
        <dbReference type="Proteomes" id="UP000784919"/>
    </source>
</evidence>
<dbReference type="InterPro" id="IPR041681">
    <property type="entry name" value="PH_9"/>
</dbReference>
<dbReference type="InterPro" id="IPR011993">
    <property type="entry name" value="PH-like_dom_sf"/>
</dbReference>
<feature type="compositionally biased region" description="Low complexity" evidence="1">
    <location>
        <begin position="584"/>
        <end position="598"/>
    </location>
</feature>